<name>A0A6J4NM28_9ACTN</name>
<dbReference type="Gene3D" id="3.40.50.720">
    <property type="entry name" value="NAD(P)-binding Rossmann-like Domain"/>
    <property type="match status" value="1"/>
</dbReference>
<gene>
    <name evidence="3" type="ORF">AVDCRST_MAG35-153</name>
</gene>
<evidence type="ECO:0000256" key="2">
    <source>
        <dbReference type="ARBA" id="ARBA00023002"/>
    </source>
</evidence>
<dbReference type="Pfam" id="PF13561">
    <property type="entry name" value="adh_short_C2"/>
    <property type="match status" value="1"/>
</dbReference>
<dbReference type="AlphaFoldDB" id="A0A6J4NM28"/>
<organism evidence="3">
    <name type="scientific">uncultured Quadrisphaera sp</name>
    <dbReference type="NCBI Taxonomy" id="904978"/>
    <lineage>
        <taxon>Bacteria</taxon>
        <taxon>Bacillati</taxon>
        <taxon>Actinomycetota</taxon>
        <taxon>Actinomycetes</taxon>
        <taxon>Kineosporiales</taxon>
        <taxon>Kineosporiaceae</taxon>
        <taxon>Quadrisphaera</taxon>
        <taxon>environmental samples</taxon>
    </lineage>
</organism>
<dbReference type="PANTHER" id="PTHR24321">
    <property type="entry name" value="DEHYDROGENASES, SHORT CHAIN"/>
    <property type="match status" value="1"/>
</dbReference>
<dbReference type="InterPro" id="IPR036291">
    <property type="entry name" value="NAD(P)-bd_dom_sf"/>
</dbReference>
<sequence length="237" mass="24284">MDRFTDRTVIVTGAAGARRTDRFAGLVDDLGHDRVIAAELDVTDQEQWAAAVAAAEEASGPVSVLVDNAAQAIGGPVADLPVSDFGKVLETNLVGTFLGIQAVVPSMRRGGGGNILNLNSVGGLGPAAGLVSYGASEWGVRGLTLTAAEELARDGIRVNGFHPGIIETPLAHDPAGNLWSPVDDCAVPRLATVEEISTYVAFLTSDDARFATGTELLADGGFMLGPVSDTATMPATG</sequence>
<dbReference type="SUPFAM" id="SSF51735">
    <property type="entry name" value="NAD(P)-binding Rossmann-fold domains"/>
    <property type="match status" value="1"/>
</dbReference>
<comment type="similarity">
    <text evidence="1">Belongs to the short-chain dehydrogenases/reductases (SDR) family.</text>
</comment>
<dbReference type="PRINTS" id="PR00080">
    <property type="entry name" value="SDRFAMILY"/>
</dbReference>
<dbReference type="PRINTS" id="PR00081">
    <property type="entry name" value="GDHRDH"/>
</dbReference>
<dbReference type="EMBL" id="CADCUY010000031">
    <property type="protein sequence ID" value="CAA9386425.1"/>
    <property type="molecule type" value="Genomic_DNA"/>
</dbReference>
<keyword evidence="2 3" id="KW-0560">Oxidoreductase</keyword>
<dbReference type="EC" id="1.1.1.100" evidence="3"/>
<protein>
    <submittedName>
        <fullName evidence="3">3-oxoacyl-[acyl-carrier protein] reductase</fullName>
        <ecNumber evidence="3">1.1.1.100</ecNumber>
    </submittedName>
</protein>
<reference evidence="3" key="1">
    <citation type="submission" date="2020-02" db="EMBL/GenBank/DDBJ databases">
        <authorList>
            <person name="Meier V. D."/>
        </authorList>
    </citation>
    <scope>NUCLEOTIDE SEQUENCE</scope>
    <source>
        <strain evidence="3">AVDCRST_MAG35</strain>
    </source>
</reference>
<proteinExistence type="inferred from homology"/>
<dbReference type="GO" id="GO:0004316">
    <property type="term" value="F:3-oxoacyl-[acyl-carrier-protein] reductase (NADPH) activity"/>
    <property type="evidence" value="ECO:0007669"/>
    <property type="project" value="UniProtKB-EC"/>
</dbReference>
<evidence type="ECO:0000256" key="1">
    <source>
        <dbReference type="ARBA" id="ARBA00006484"/>
    </source>
</evidence>
<dbReference type="PANTHER" id="PTHR24321:SF8">
    <property type="entry name" value="ESTRADIOL 17-BETA-DEHYDROGENASE 8-RELATED"/>
    <property type="match status" value="1"/>
</dbReference>
<evidence type="ECO:0000313" key="3">
    <source>
        <dbReference type="EMBL" id="CAA9386425.1"/>
    </source>
</evidence>
<accession>A0A6J4NM28</accession>
<dbReference type="InterPro" id="IPR002347">
    <property type="entry name" value="SDR_fam"/>
</dbReference>